<evidence type="ECO:0000256" key="3">
    <source>
        <dbReference type="ARBA" id="ARBA00023125"/>
    </source>
</evidence>
<dbReference type="AlphaFoldDB" id="A0A9Q1QYD1"/>
<gene>
    <name evidence="8" type="ORF">K7X08_007536</name>
</gene>
<keyword evidence="9" id="KW-1185">Reference proteome</keyword>
<feature type="region of interest" description="Disordered" evidence="6">
    <location>
        <begin position="30"/>
        <end position="79"/>
    </location>
</feature>
<dbReference type="OrthoDB" id="6106870at2759"/>
<evidence type="ECO:0000256" key="5">
    <source>
        <dbReference type="ARBA" id="ARBA00023242"/>
    </source>
</evidence>
<dbReference type="EMBL" id="JAJAGQ010000019">
    <property type="protein sequence ID" value="KAJ8534212.1"/>
    <property type="molecule type" value="Genomic_DNA"/>
</dbReference>
<accession>A0A9Q1QYD1</accession>
<dbReference type="SUPFAM" id="SSF47459">
    <property type="entry name" value="HLH, helix-loop-helix DNA-binding domain"/>
    <property type="match status" value="1"/>
</dbReference>
<keyword evidence="2" id="KW-0805">Transcription regulation</keyword>
<dbReference type="FunFam" id="4.10.280.10:FF:000074">
    <property type="entry name" value="Transcription factor ORG2"/>
    <property type="match status" value="1"/>
</dbReference>
<keyword evidence="5" id="KW-0539">Nucleus</keyword>
<dbReference type="InterPro" id="IPR015660">
    <property type="entry name" value="MASH1/Ascl1a-like"/>
</dbReference>
<dbReference type="GO" id="GO:0000981">
    <property type="term" value="F:DNA-binding transcription factor activity, RNA polymerase II-specific"/>
    <property type="evidence" value="ECO:0007669"/>
    <property type="project" value="TreeGrafter"/>
</dbReference>
<dbReference type="InterPro" id="IPR011598">
    <property type="entry name" value="bHLH_dom"/>
</dbReference>
<dbReference type="Pfam" id="PF00010">
    <property type="entry name" value="HLH"/>
    <property type="match status" value="1"/>
</dbReference>
<comment type="caution">
    <text evidence="8">The sequence shown here is derived from an EMBL/GenBank/DDBJ whole genome shotgun (WGS) entry which is preliminary data.</text>
</comment>
<dbReference type="GO" id="GO:0046983">
    <property type="term" value="F:protein dimerization activity"/>
    <property type="evidence" value="ECO:0007669"/>
    <property type="project" value="InterPro"/>
</dbReference>
<feature type="compositionally biased region" description="Polar residues" evidence="6">
    <location>
        <begin position="30"/>
        <end position="42"/>
    </location>
</feature>
<organism evidence="8 9">
    <name type="scientific">Anisodus acutangulus</name>
    <dbReference type="NCBI Taxonomy" id="402998"/>
    <lineage>
        <taxon>Eukaryota</taxon>
        <taxon>Viridiplantae</taxon>
        <taxon>Streptophyta</taxon>
        <taxon>Embryophyta</taxon>
        <taxon>Tracheophyta</taxon>
        <taxon>Spermatophyta</taxon>
        <taxon>Magnoliopsida</taxon>
        <taxon>eudicotyledons</taxon>
        <taxon>Gunneridae</taxon>
        <taxon>Pentapetalae</taxon>
        <taxon>asterids</taxon>
        <taxon>lamiids</taxon>
        <taxon>Solanales</taxon>
        <taxon>Solanaceae</taxon>
        <taxon>Solanoideae</taxon>
        <taxon>Hyoscyameae</taxon>
        <taxon>Anisodus</taxon>
    </lineage>
</organism>
<dbReference type="InterPro" id="IPR036638">
    <property type="entry name" value="HLH_DNA-bd_sf"/>
</dbReference>
<dbReference type="GO" id="GO:0090575">
    <property type="term" value="C:RNA polymerase II transcription regulator complex"/>
    <property type="evidence" value="ECO:0007669"/>
    <property type="project" value="TreeGrafter"/>
</dbReference>
<feature type="compositionally biased region" description="Basic and acidic residues" evidence="6">
    <location>
        <begin position="60"/>
        <end position="79"/>
    </location>
</feature>
<feature type="domain" description="BHLH" evidence="7">
    <location>
        <begin position="81"/>
        <end position="133"/>
    </location>
</feature>
<evidence type="ECO:0000259" key="7">
    <source>
        <dbReference type="PROSITE" id="PS50888"/>
    </source>
</evidence>
<dbReference type="PANTHER" id="PTHR13935">
    <property type="entry name" value="ACHAETE-SCUTE TRANSCRIPTION FACTOR-RELATED"/>
    <property type="match status" value="1"/>
</dbReference>
<reference evidence="9" key="1">
    <citation type="journal article" date="2023" name="Proc. Natl. Acad. Sci. U.S.A.">
        <title>Genomic and structural basis for evolution of tropane alkaloid biosynthesis.</title>
        <authorList>
            <person name="Wanga Y.-J."/>
            <person name="Taina T."/>
            <person name="Yua J.-Y."/>
            <person name="Lia J."/>
            <person name="Xua B."/>
            <person name="Chenc J."/>
            <person name="D'Auriad J.C."/>
            <person name="Huanga J.-P."/>
            <person name="Huanga S.-X."/>
        </authorList>
    </citation>
    <scope>NUCLEOTIDE SEQUENCE [LARGE SCALE GENOMIC DNA]</scope>
    <source>
        <strain evidence="9">cv. KIB-2019</strain>
    </source>
</reference>
<evidence type="ECO:0000256" key="1">
    <source>
        <dbReference type="ARBA" id="ARBA00004123"/>
    </source>
</evidence>
<dbReference type="SMART" id="SM00353">
    <property type="entry name" value="HLH"/>
    <property type="match status" value="1"/>
</dbReference>
<sequence length="265" mass="29979">MLAISSSPMFSTTTNNFGWLLEDPISQQINYNPTETSDNSANIDLHSSSSSSQKSLQHSDSNKFDHQIINGGDHHQPDQMVKKLNHNASERDRRRKINGLYFSLRSLLPASEHTKKLSIPSTIAKILKYIPELQSEVESLIEKKEEITSRNISNKENSVDFNKQNRRRGGIENSSLIISASEVGDKEIVIQISTLKINKGSIGEAISELEDEGFVLLNASSFETFEDRVFYTLHFQVEGTMAVEVDMLREELLSYFENEDKLLPQ</sequence>
<proteinExistence type="predicted"/>
<dbReference type="Gene3D" id="4.10.280.10">
    <property type="entry name" value="Helix-loop-helix DNA-binding domain"/>
    <property type="match status" value="1"/>
</dbReference>
<evidence type="ECO:0000256" key="6">
    <source>
        <dbReference type="SAM" id="MobiDB-lite"/>
    </source>
</evidence>
<name>A0A9Q1QYD1_9SOLA</name>
<keyword evidence="4" id="KW-0804">Transcription</keyword>
<dbReference type="PROSITE" id="PS50888">
    <property type="entry name" value="BHLH"/>
    <property type="match status" value="1"/>
</dbReference>
<dbReference type="GO" id="GO:0000977">
    <property type="term" value="F:RNA polymerase II transcription regulatory region sequence-specific DNA binding"/>
    <property type="evidence" value="ECO:0007669"/>
    <property type="project" value="TreeGrafter"/>
</dbReference>
<evidence type="ECO:0000313" key="8">
    <source>
        <dbReference type="EMBL" id="KAJ8534212.1"/>
    </source>
</evidence>
<dbReference type="GO" id="GO:0010106">
    <property type="term" value="P:cellular response to iron ion starvation"/>
    <property type="evidence" value="ECO:0007669"/>
    <property type="project" value="UniProtKB-ARBA"/>
</dbReference>
<feature type="compositionally biased region" description="Low complexity" evidence="6">
    <location>
        <begin position="44"/>
        <end position="59"/>
    </location>
</feature>
<keyword evidence="3" id="KW-0238">DNA-binding</keyword>
<dbReference type="Proteomes" id="UP001152561">
    <property type="component" value="Unassembled WGS sequence"/>
</dbReference>
<evidence type="ECO:0000256" key="2">
    <source>
        <dbReference type="ARBA" id="ARBA00023015"/>
    </source>
</evidence>
<dbReference type="PANTHER" id="PTHR13935:SF41">
    <property type="entry name" value="TRANSCRIPTION FACTOR ORG2-RELATED"/>
    <property type="match status" value="1"/>
</dbReference>
<evidence type="ECO:0000256" key="4">
    <source>
        <dbReference type="ARBA" id="ARBA00023163"/>
    </source>
</evidence>
<comment type="subcellular location">
    <subcellularLocation>
        <location evidence="1">Nucleus</location>
    </subcellularLocation>
</comment>
<evidence type="ECO:0000313" key="9">
    <source>
        <dbReference type="Proteomes" id="UP001152561"/>
    </source>
</evidence>
<protein>
    <recommendedName>
        <fullName evidence="7">BHLH domain-containing protein</fullName>
    </recommendedName>
</protein>